<sequence length="239" mass="27836">MLKQVPLHEIHNQDTDNGKITIDWDLINANDIGCLDGSKVEKIIINNINIQICLGMLFPFKDFVGNDNFRENIGFISNKSVAQKINEVQKVFTNLVIIKYNGEPCAIQVSIPSKEVFQIFNKLSIENKLNQWVRYFLLRKPKDDVTEVVGYEFILQSQSSIVSTYRNDLNKDEFFNYFRFNKRNMISKKCIPINGFTLDEVICDPYISAFNKIVKKMYVYTSEGIIPSKYDKFITWIEN</sequence>
<evidence type="ECO:0000313" key="1">
    <source>
        <dbReference type="EMBL" id="GKX29156.1"/>
    </source>
</evidence>
<name>A0A9W5YAY1_9FIRM</name>
<evidence type="ECO:0000313" key="2">
    <source>
        <dbReference type="Proteomes" id="UP001144256"/>
    </source>
</evidence>
<keyword evidence="2" id="KW-1185">Reference proteome</keyword>
<comment type="caution">
    <text evidence="1">The sequence shown here is derived from an EMBL/GenBank/DDBJ whole genome shotgun (WGS) entry which is preliminary data.</text>
</comment>
<reference evidence="1" key="1">
    <citation type="submission" date="2022-06" db="EMBL/GenBank/DDBJ databases">
        <title>Vallitalea longa sp. nov., an anaerobic bacterium isolated from marine sediment.</title>
        <authorList>
            <person name="Hirano S."/>
            <person name="Terahara T."/>
            <person name="Mori K."/>
            <person name="Hamada M."/>
            <person name="Matsumoto R."/>
            <person name="Kobayashi T."/>
        </authorList>
    </citation>
    <scope>NUCLEOTIDE SEQUENCE</scope>
    <source>
        <strain evidence="1">SH18-1</strain>
    </source>
</reference>
<protein>
    <submittedName>
        <fullName evidence="1">Uncharacterized protein</fullName>
    </submittedName>
</protein>
<dbReference type="AlphaFoldDB" id="A0A9W5YAY1"/>
<dbReference type="EMBL" id="BRLB01000003">
    <property type="protein sequence ID" value="GKX29156.1"/>
    <property type="molecule type" value="Genomic_DNA"/>
</dbReference>
<gene>
    <name evidence="1" type="ORF">SH1V18_16360</name>
</gene>
<dbReference type="Proteomes" id="UP001144256">
    <property type="component" value="Unassembled WGS sequence"/>
</dbReference>
<organism evidence="1 2">
    <name type="scientific">Vallitalea longa</name>
    <dbReference type="NCBI Taxonomy" id="2936439"/>
    <lineage>
        <taxon>Bacteria</taxon>
        <taxon>Bacillati</taxon>
        <taxon>Bacillota</taxon>
        <taxon>Clostridia</taxon>
        <taxon>Lachnospirales</taxon>
        <taxon>Vallitaleaceae</taxon>
        <taxon>Vallitalea</taxon>
    </lineage>
</organism>
<proteinExistence type="predicted"/>
<accession>A0A9W5YAY1</accession>